<keyword evidence="2" id="KW-1185">Reference proteome</keyword>
<gene>
    <name evidence="1" type="ORF">PR048_021614</name>
</gene>
<dbReference type="SUPFAM" id="SSF53098">
    <property type="entry name" value="Ribonuclease H-like"/>
    <property type="match status" value="1"/>
</dbReference>
<dbReference type="Proteomes" id="UP001159363">
    <property type="component" value="Chromosome 7"/>
</dbReference>
<dbReference type="PANTHER" id="PTHR45749">
    <property type="match status" value="1"/>
</dbReference>
<accession>A0ABQ9GYU9</accession>
<reference evidence="1 2" key="1">
    <citation type="submission" date="2023-02" db="EMBL/GenBank/DDBJ databases">
        <title>LHISI_Scaffold_Assembly.</title>
        <authorList>
            <person name="Stuart O.P."/>
            <person name="Cleave R."/>
            <person name="Magrath M.J.L."/>
            <person name="Mikheyev A.S."/>
        </authorList>
    </citation>
    <scope>NUCLEOTIDE SEQUENCE [LARGE SCALE GENOMIC DNA]</scope>
    <source>
        <strain evidence="1">Daus_M_001</strain>
        <tissue evidence="1">Leg muscle</tissue>
    </source>
</reference>
<comment type="caution">
    <text evidence="1">The sequence shown here is derived from an EMBL/GenBank/DDBJ whole genome shotgun (WGS) entry which is preliminary data.</text>
</comment>
<sequence>MIGRCSQFLQLDAIKKELVFWRCAEQNFANYGTQCSSLNSKIVKALEPEQLFLGLYSTSSTTGESLFKLIMDFLCRFNIQLQNMCDQWSDEAANMSDMFKGVQARIAHEQPLALYVHCMNHSLNLALQGVARQITLICDCLHNSPKRKAQFVEICLVNEENVSSGVRLLCPTRWTARVASTSCILNTYNSILTML</sequence>
<dbReference type="InterPro" id="IPR012337">
    <property type="entry name" value="RNaseH-like_sf"/>
</dbReference>
<evidence type="ECO:0000313" key="1">
    <source>
        <dbReference type="EMBL" id="KAJ8877161.1"/>
    </source>
</evidence>
<dbReference type="PANTHER" id="PTHR45749:SF21">
    <property type="entry name" value="DUF4371 DOMAIN-CONTAINING PROTEIN"/>
    <property type="match status" value="1"/>
</dbReference>
<evidence type="ECO:0008006" key="3">
    <source>
        <dbReference type="Google" id="ProtNLM"/>
    </source>
</evidence>
<dbReference type="EMBL" id="JARBHB010000008">
    <property type="protein sequence ID" value="KAJ8877161.1"/>
    <property type="molecule type" value="Genomic_DNA"/>
</dbReference>
<protein>
    <recommendedName>
        <fullName evidence="3">DUF4371 domain-containing protein</fullName>
    </recommendedName>
</protein>
<organism evidence="1 2">
    <name type="scientific">Dryococelus australis</name>
    <dbReference type="NCBI Taxonomy" id="614101"/>
    <lineage>
        <taxon>Eukaryota</taxon>
        <taxon>Metazoa</taxon>
        <taxon>Ecdysozoa</taxon>
        <taxon>Arthropoda</taxon>
        <taxon>Hexapoda</taxon>
        <taxon>Insecta</taxon>
        <taxon>Pterygota</taxon>
        <taxon>Neoptera</taxon>
        <taxon>Polyneoptera</taxon>
        <taxon>Phasmatodea</taxon>
        <taxon>Verophasmatodea</taxon>
        <taxon>Anareolatae</taxon>
        <taxon>Phasmatidae</taxon>
        <taxon>Eurycanthinae</taxon>
        <taxon>Dryococelus</taxon>
    </lineage>
</organism>
<evidence type="ECO:0000313" key="2">
    <source>
        <dbReference type="Proteomes" id="UP001159363"/>
    </source>
</evidence>
<proteinExistence type="predicted"/>
<name>A0ABQ9GYU9_9NEOP</name>